<dbReference type="KEGG" id="nft:FBF37_02185"/>
<dbReference type="Gene3D" id="3.30.720.110">
    <property type="match status" value="1"/>
</dbReference>
<dbReference type="Gene3D" id="3.30.720.120">
    <property type="match status" value="1"/>
</dbReference>
<reference evidence="2 3" key="1">
    <citation type="submission" date="2019-04" db="EMBL/GenBank/DDBJ databases">
        <title>Saccharibacteria TM7 genomes.</title>
        <authorList>
            <person name="Bor B."/>
            <person name="He X."/>
            <person name="Chen T."/>
            <person name="Dewhirst F.E."/>
        </authorList>
    </citation>
    <scope>NUCLEOTIDE SEQUENCE [LARGE SCALE GENOMIC DNA]</scope>
    <source>
        <strain evidence="2 3">BB001</strain>
    </source>
</reference>
<dbReference type="PROSITE" id="PS51819">
    <property type="entry name" value="VOC"/>
    <property type="match status" value="1"/>
</dbReference>
<evidence type="ECO:0000313" key="3">
    <source>
        <dbReference type="Proteomes" id="UP000310639"/>
    </source>
</evidence>
<dbReference type="EMBL" id="CP040004">
    <property type="protein sequence ID" value="QCT42271.1"/>
    <property type="molecule type" value="Genomic_DNA"/>
</dbReference>
<accession>A0A4P9A398</accession>
<dbReference type="SUPFAM" id="SSF54593">
    <property type="entry name" value="Glyoxalase/Bleomycin resistance protein/Dihydroxybiphenyl dioxygenase"/>
    <property type="match status" value="1"/>
</dbReference>
<name>A0A4P9A398_9BACT</name>
<dbReference type="InterPro" id="IPR029068">
    <property type="entry name" value="Glyas_Bleomycin-R_OHBP_Dase"/>
</dbReference>
<dbReference type="InterPro" id="IPR037523">
    <property type="entry name" value="VOC_core"/>
</dbReference>
<keyword evidence="3" id="KW-1185">Reference proteome</keyword>
<dbReference type="AlphaFoldDB" id="A0A4P9A398"/>
<evidence type="ECO:0000313" key="2">
    <source>
        <dbReference type="EMBL" id="QCT42271.1"/>
    </source>
</evidence>
<dbReference type="Proteomes" id="UP000310639">
    <property type="component" value="Chromosome"/>
</dbReference>
<feature type="domain" description="VOC" evidence="1">
    <location>
        <begin position="2"/>
        <end position="122"/>
    </location>
</feature>
<dbReference type="RefSeq" id="WP_138079060.1">
    <property type="nucleotide sequence ID" value="NZ_CP040004.1"/>
</dbReference>
<proteinExistence type="predicted"/>
<dbReference type="Pfam" id="PF00903">
    <property type="entry name" value="Glyoxalase"/>
    <property type="match status" value="1"/>
</dbReference>
<gene>
    <name evidence="2" type="ORF">FBF37_02185</name>
</gene>
<protein>
    <submittedName>
        <fullName evidence="2">Glyoxalase</fullName>
    </submittedName>
</protein>
<dbReference type="InterPro" id="IPR004360">
    <property type="entry name" value="Glyas_Fos-R_dOase_dom"/>
</dbReference>
<sequence>MKAMYPITITAKLNECKEFYVDTFGFSVVFEADWYIQLLHKPSGVELAFMKPDLDNQPAQLHAEFDGKGIVYSFEVDDAKSEYERVQKTSAEIYHPLTTEEWGQTHFMVTDPAGVTVDIVEQAK</sequence>
<dbReference type="OrthoDB" id="9798201at2"/>
<organism evidence="2 3">
    <name type="scientific">Candidatus Nanosynbacter featherlites</name>
    <dbReference type="NCBI Taxonomy" id="2572088"/>
    <lineage>
        <taxon>Bacteria</taxon>
        <taxon>Candidatus Saccharimonadota</taxon>
        <taxon>Candidatus Saccharimonadia</taxon>
        <taxon>Candidatus Nanosynbacterales</taxon>
        <taxon>Candidatus Nanosynbacteraceae</taxon>
        <taxon>Candidatus Nanosynbacter</taxon>
    </lineage>
</organism>
<evidence type="ECO:0000259" key="1">
    <source>
        <dbReference type="PROSITE" id="PS51819"/>
    </source>
</evidence>